<reference evidence="8 9" key="1">
    <citation type="submission" date="2018-04" db="EMBL/GenBank/DDBJ databases">
        <title>Genomic Encyclopedia of Type Strains, Phase IV (KMG-IV): sequencing the most valuable type-strain genomes for metagenomic binning, comparative biology and taxonomic classification.</title>
        <authorList>
            <person name="Goeker M."/>
        </authorList>
    </citation>
    <scope>NUCLEOTIDE SEQUENCE [LARGE SCALE GENOMIC DNA]</scope>
    <source>
        <strain evidence="8 9">DSM 20705</strain>
    </source>
</reference>
<accession>A0A2U1E5W2</accession>
<dbReference type="GO" id="GO:0005886">
    <property type="term" value="C:plasma membrane"/>
    <property type="evidence" value="ECO:0007669"/>
    <property type="project" value="UniProtKB-SubCell"/>
</dbReference>
<proteinExistence type="inferred from homology"/>
<evidence type="ECO:0000256" key="6">
    <source>
        <dbReference type="ARBA" id="ARBA00023136"/>
    </source>
</evidence>
<evidence type="ECO:0000256" key="7">
    <source>
        <dbReference type="HAMAP-Rule" id="MF_01147"/>
    </source>
</evidence>
<keyword evidence="6 7" id="KW-0472">Membrane</keyword>
<comment type="subcellular location">
    <subcellularLocation>
        <location evidence="7">Cell membrane</location>
        <topology evidence="7">Multi-pass membrane protein</topology>
    </subcellularLocation>
</comment>
<dbReference type="EMBL" id="QEKV01000002">
    <property type="protein sequence ID" value="PVY95285.1"/>
    <property type="molecule type" value="Genomic_DNA"/>
</dbReference>
<dbReference type="HAMAP" id="MF_01147">
    <property type="entry name" value="Lgt"/>
    <property type="match status" value="1"/>
</dbReference>
<evidence type="ECO:0000256" key="2">
    <source>
        <dbReference type="ARBA" id="ARBA00022475"/>
    </source>
</evidence>
<dbReference type="GO" id="GO:0008961">
    <property type="term" value="F:phosphatidylglycerol-prolipoprotein diacylglyceryl transferase activity"/>
    <property type="evidence" value="ECO:0007669"/>
    <property type="project" value="UniProtKB-UniRule"/>
</dbReference>
<dbReference type="Proteomes" id="UP000245793">
    <property type="component" value="Unassembled WGS sequence"/>
</dbReference>
<dbReference type="AlphaFoldDB" id="A0A2U1E5W2"/>
<dbReference type="EC" id="2.5.1.145" evidence="7"/>
<keyword evidence="2 7" id="KW-1003">Cell membrane</keyword>
<dbReference type="UniPathway" id="UPA00664"/>
<evidence type="ECO:0000256" key="1">
    <source>
        <dbReference type="ARBA" id="ARBA00007150"/>
    </source>
</evidence>
<keyword evidence="9" id="KW-1185">Reference proteome</keyword>
<organism evidence="8 9">
    <name type="scientific">Ezakiella coagulans</name>
    <dbReference type="NCBI Taxonomy" id="46507"/>
    <lineage>
        <taxon>Bacteria</taxon>
        <taxon>Bacillati</taxon>
        <taxon>Bacillota</taxon>
        <taxon>Tissierellia</taxon>
        <taxon>Ezakiella</taxon>
    </lineage>
</organism>
<comment type="caution">
    <text evidence="8">The sequence shown here is derived from an EMBL/GenBank/DDBJ whole genome shotgun (WGS) entry which is preliminary data.</text>
</comment>
<feature type="transmembrane region" description="Helical" evidence="7">
    <location>
        <begin position="85"/>
        <end position="110"/>
    </location>
</feature>
<evidence type="ECO:0000256" key="5">
    <source>
        <dbReference type="ARBA" id="ARBA00022989"/>
    </source>
</evidence>
<dbReference type="PANTHER" id="PTHR30589:SF0">
    <property type="entry name" value="PHOSPHATIDYLGLYCEROL--PROLIPOPROTEIN DIACYLGLYCERYL TRANSFERASE"/>
    <property type="match status" value="1"/>
</dbReference>
<keyword evidence="4 7" id="KW-0812">Transmembrane</keyword>
<keyword evidence="5 7" id="KW-1133">Transmembrane helix</keyword>
<keyword evidence="3 7" id="KW-0808">Transferase</keyword>
<evidence type="ECO:0000256" key="3">
    <source>
        <dbReference type="ARBA" id="ARBA00022679"/>
    </source>
</evidence>
<name>A0A2U1E5W2_9FIRM</name>
<comment type="catalytic activity">
    <reaction evidence="7">
        <text>L-cysteinyl-[prolipoprotein] + a 1,2-diacyl-sn-glycero-3-phospho-(1'-sn-glycerol) = an S-1,2-diacyl-sn-glyceryl-L-cysteinyl-[prolipoprotein] + sn-glycerol 1-phosphate + H(+)</text>
        <dbReference type="Rhea" id="RHEA:56712"/>
        <dbReference type="Rhea" id="RHEA-COMP:14679"/>
        <dbReference type="Rhea" id="RHEA-COMP:14680"/>
        <dbReference type="ChEBI" id="CHEBI:15378"/>
        <dbReference type="ChEBI" id="CHEBI:29950"/>
        <dbReference type="ChEBI" id="CHEBI:57685"/>
        <dbReference type="ChEBI" id="CHEBI:64716"/>
        <dbReference type="ChEBI" id="CHEBI:140658"/>
        <dbReference type="EC" id="2.5.1.145"/>
    </reaction>
</comment>
<comment type="pathway">
    <text evidence="7">Protein modification; lipoprotein biosynthesis (diacylglyceryl transfer).</text>
</comment>
<sequence length="263" mass="29368">MKMFFNVLGAKIPAYGFFIAIGLCFIMLYLRYQKYYKELDFDTALSAMIYALLIGGAGAKLLYWITDPSSFMILFDSKYPLLQRIQYSFSGGMVFLGGLIGAGIGVVLFLKKYKHIKPLKLLDMFAISMPILQMFGRVGCFFAGCCYGRASNSCIAVQFPKGGLAPAGVSVLPTQLFGVVGNFIIVITLLIYSKKNKHPGRIFGLYLIMYSIGRFILEFFRGDEIRGIYGALSTSQWISIPLLVLGIILFVKAKEEVYEKNID</sequence>
<feature type="transmembrane region" description="Helical" evidence="7">
    <location>
        <begin position="12"/>
        <end position="32"/>
    </location>
</feature>
<dbReference type="InterPro" id="IPR001640">
    <property type="entry name" value="Lgt"/>
</dbReference>
<feature type="transmembrane region" description="Helical" evidence="7">
    <location>
        <begin position="203"/>
        <end position="222"/>
    </location>
</feature>
<evidence type="ECO:0000313" key="8">
    <source>
        <dbReference type="EMBL" id="PVY95285.1"/>
    </source>
</evidence>
<dbReference type="PANTHER" id="PTHR30589">
    <property type="entry name" value="PROLIPOPROTEIN DIACYLGLYCERYL TRANSFERASE"/>
    <property type="match status" value="1"/>
</dbReference>
<feature type="transmembrane region" description="Helical" evidence="7">
    <location>
        <begin position="170"/>
        <end position="191"/>
    </location>
</feature>
<dbReference type="GO" id="GO:0042158">
    <property type="term" value="P:lipoprotein biosynthetic process"/>
    <property type="evidence" value="ECO:0007669"/>
    <property type="project" value="UniProtKB-UniRule"/>
</dbReference>
<feature type="binding site" evidence="7">
    <location>
        <position position="137"/>
    </location>
    <ligand>
        <name>a 1,2-diacyl-sn-glycero-3-phospho-(1'-sn-glycerol)</name>
        <dbReference type="ChEBI" id="CHEBI:64716"/>
    </ligand>
</feature>
<gene>
    <name evidence="7" type="primary">lgt</name>
    <name evidence="8" type="ORF">C7381_102174</name>
</gene>
<protein>
    <recommendedName>
        <fullName evidence="7">Phosphatidylglycerol--prolipoprotein diacylglyceryl transferase</fullName>
        <ecNumber evidence="7">2.5.1.145</ecNumber>
    </recommendedName>
</protein>
<evidence type="ECO:0000256" key="4">
    <source>
        <dbReference type="ARBA" id="ARBA00022692"/>
    </source>
</evidence>
<comment type="similarity">
    <text evidence="1 7">Belongs to the Lgt family.</text>
</comment>
<evidence type="ECO:0000313" key="9">
    <source>
        <dbReference type="Proteomes" id="UP000245793"/>
    </source>
</evidence>
<comment type="function">
    <text evidence="7">Catalyzes the transfer of the diacylglyceryl group from phosphatidylglycerol to the sulfhydryl group of the N-terminal cysteine of a prolipoprotein, the first step in the formation of mature lipoproteins.</text>
</comment>
<dbReference type="Pfam" id="PF01790">
    <property type="entry name" value="LGT"/>
    <property type="match status" value="1"/>
</dbReference>
<feature type="transmembrane region" description="Helical" evidence="7">
    <location>
        <begin position="44"/>
        <end position="65"/>
    </location>
</feature>
<keyword evidence="8" id="KW-0449">Lipoprotein</keyword>
<feature type="transmembrane region" description="Helical" evidence="7">
    <location>
        <begin position="228"/>
        <end position="251"/>
    </location>
</feature>